<feature type="region of interest" description="Disordered" evidence="1">
    <location>
        <begin position="146"/>
        <end position="214"/>
    </location>
</feature>
<evidence type="ECO:0000313" key="4">
    <source>
        <dbReference type="Proteomes" id="UP000001876"/>
    </source>
</evidence>
<evidence type="ECO:0000256" key="1">
    <source>
        <dbReference type="SAM" id="MobiDB-lite"/>
    </source>
</evidence>
<dbReference type="RefSeq" id="XP_003056806.1">
    <property type="nucleotide sequence ID" value="XM_003056760.1"/>
</dbReference>
<proteinExistence type="predicted"/>
<keyword evidence="2" id="KW-0472">Membrane</keyword>
<dbReference type="Proteomes" id="UP000001876">
    <property type="component" value="Unassembled WGS sequence"/>
</dbReference>
<accession>C1MPE1</accession>
<dbReference type="AlphaFoldDB" id="C1MPE1"/>
<feature type="compositionally biased region" description="Basic and acidic residues" evidence="1">
    <location>
        <begin position="146"/>
        <end position="178"/>
    </location>
</feature>
<dbReference type="GeneID" id="9682707"/>
<keyword evidence="2" id="KW-0812">Transmembrane</keyword>
<organism evidence="4">
    <name type="scientific">Micromonas pusilla (strain CCMP1545)</name>
    <name type="common">Picoplanktonic green alga</name>
    <dbReference type="NCBI Taxonomy" id="564608"/>
    <lineage>
        <taxon>Eukaryota</taxon>
        <taxon>Viridiplantae</taxon>
        <taxon>Chlorophyta</taxon>
        <taxon>Mamiellophyceae</taxon>
        <taxon>Mamiellales</taxon>
        <taxon>Mamiellaceae</taxon>
        <taxon>Micromonas</taxon>
    </lineage>
</organism>
<feature type="compositionally biased region" description="Low complexity" evidence="1">
    <location>
        <begin position="73"/>
        <end position="83"/>
    </location>
</feature>
<reference evidence="3 4" key="1">
    <citation type="journal article" date="2009" name="Science">
        <title>Green evolution and dynamic adaptations revealed by genomes of the marine picoeukaryotes Micromonas.</title>
        <authorList>
            <person name="Worden A.Z."/>
            <person name="Lee J.H."/>
            <person name="Mock T."/>
            <person name="Rouze P."/>
            <person name="Simmons M.P."/>
            <person name="Aerts A.L."/>
            <person name="Allen A.E."/>
            <person name="Cuvelier M.L."/>
            <person name="Derelle E."/>
            <person name="Everett M.V."/>
            <person name="Foulon E."/>
            <person name="Grimwood J."/>
            <person name="Gundlach H."/>
            <person name="Henrissat B."/>
            <person name="Napoli C."/>
            <person name="McDonald S.M."/>
            <person name="Parker M.S."/>
            <person name="Rombauts S."/>
            <person name="Salamov A."/>
            <person name="Von Dassow P."/>
            <person name="Badger J.H."/>
            <person name="Coutinho P.M."/>
            <person name="Demir E."/>
            <person name="Dubchak I."/>
            <person name="Gentemann C."/>
            <person name="Eikrem W."/>
            <person name="Gready J.E."/>
            <person name="John U."/>
            <person name="Lanier W."/>
            <person name="Lindquist E.A."/>
            <person name="Lucas S."/>
            <person name="Mayer K.F."/>
            <person name="Moreau H."/>
            <person name="Not F."/>
            <person name="Otillar R."/>
            <person name="Panaud O."/>
            <person name="Pangilinan J."/>
            <person name="Paulsen I."/>
            <person name="Piegu B."/>
            <person name="Poliakov A."/>
            <person name="Robbens S."/>
            <person name="Schmutz J."/>
            <person name="Toulza E."/>
            <person name="Wyss T."/>
            <person name="Zelensky A."/>
            <person name="Zhou K."/>
            <person name="Armbrust E.V."/>
            <person name="Bhattacharya D."/>
            <person name="Goodenough U.W."/>
            <person name="Van de Peer Y."/>
            <person name="Grigoriev I.V."/>
        </authorList>
    </citation>
    <scope>NUCLEOTIDE SEQUENCE [LARGE SCALE GENOMIC DNA]</scope>
    <source>
        <strain evidence="3 4">CCMP1545</strain>
    </source>
</reference>
<name>C1MPE1_MICPC</name>
<dbReference type="KEGG" id="mpp:MICPUCDRAFT_56242"/>
<feature type="compositionally biased region" description="Basic and acidic residues" evidence="1">
    <location>
        <begin position="197"/>
        <end position="214"/>
    </location>
</feature>
<keyword evidence="4" id="KW-1185">Reference proteome</keyword>
<dbReference type="EMBL" id="GG663737">
    <property type="protein sequence ID" value="EEH58451.1"/>
    <property type="molecule type" value="Genomic_DNA"/>
</dbReference>
<protein>
    <submittedName>
        <fullName evidence="3">Predicted protein</fullName>
    </submittedName>
</protein>
<feature type="region of interest" description="Disordered" evidence="1">
    <location>
        <begin position="51"/>
        <end position="83"/>
    </location>
</feature>
<feature type="transmembrane region" description="Helical" evidence="2">
    <location>
        <begin position="120"/>
        <end position="141"/>
    </location>
</feature>
<keyword evidence="2" id="KW-1133">Transmembrane helix</keyword>
<gene>
    <name evidence="3" type="ORF">MICPUCDRAFT_56242</name>
</gene>
<evidence type="ECO:0000256" key="2">
    <source>
        <dbReference type="SAM" id="Phobius"/>
    </source>
</evidence>
<dbReference type="OrthoDB" id="10660643at2759"/>
<sequence length="214" mass="22917">MPRRPRALPSAPHCPVHGCSNLPGEVPPAHAPMLRHAARVAFAAARRPPAAAHESLAPRALSTSKGSLDEKAPANAAEDSAAARRATAEKLAAKDVQSWSSPLFSHVEVDVDDGRAIPRWANYVFVAAVVAVFGYCGHFAYQGETRKAEARERARSQTEERARRAIDGGALREHRTRSFLDPGEGDDDPFDGLSPEEIAKLAEGEGKRETEGGA</sequence>
<evidence type="ECO:0000313" key="3">
    <source>
        <dbReference type="EMBL" id="EEH58451.1"/>
    </source>
</evidence>